<dbReference type="GO" id="GO:0005737">
    <property type="term" value="C:cytoplasm"/>
    <property type="evidence" value="ECO:0007669"/>
    <property type="project" value="UniProtKB-SubCell"/>
</dbReference>
<dbReference type="InterPro" id="IPR023016">
    <property type="entry name" value="HisA/PriA"/>
</dbReference>
<dbReference type="InterPro" id="IPR013785">
    <property type="entry name" value="Aldolase_TIM"/>
</dbReference>
<dbReference type="GO" id="GO:0003949">
    <property type="term" value="F:1-(5-phosphoribosyl)-5-[(5-phosphoribosylamino)methylideneamino]imidazole-4-carboxamide isomerase activity"/>
    <property type="evidence" value="ECO:0007669"/>
    <property type="project" value="UniProtKB-EC"/>
</dbReference>
<dbReference type="InterPro" id="IPR011060">
    <property type="entry name" value="RibuloseP-bd_barrel"/>
</dbReference>
<keyword evidence="7" id="KW-0028">Amino-acid biosynthesis</keyword>
<dbReference type="GO" id="GO:0000105">
    <property type="term" value="P:L-histidine biosynthetic process"/>
    <property type="evidence" value="ECO:0007669"/>
    <property type="project" value="UniProtKB-UniPathway"/>
</dbReference>
<dbReference type="InterPro" id="IPR006062">
    <property type="entry name" value="His_biosynth"/>
</dbReference>
<keyword evidence="8" id="KW-0368">Histidine biosynthesis</keyword>
<gene>
    <name evidence="10" type="ORF">UFOPK2106_00487</name>
    <name evidence="11" type="ORF">UFOPK2328_00431</name>
</gene>
<protein>
    <recommendedName>
        <fullName evidence="5">1-(5-phosphoribosyl)-5-[(5-phosphoribosylamino)methylideneamino]imidazole-4-carboxamideisomerase</fullName>
        <ecNumber evidence="5">5.3.1.16</ecNumber>
    </recommendedName>
</protein>
<comment type="similarity">
    <text evidence="4">Belongs to the HisA/HisF family.</text>
</comment>
<accession>A0A6J6M6R0</accession>
<dbReference type="Pfam" id="PF00977">
    <property type="entry name" value="His_biosynth"/>
    <property type="match status" value="1"/>
</dbReference>
<dbReference type="InterPro" id="IPR044524">
    <property type="entry name" value="Isoase_HisA-like"/>
</dbReference>
<evidence type="ECO:0000313" key="10">
    <source>
        <dbReference type="EMBL" id="CAB4634944.1"/>
    </source>
</evidence>
<dbReference type="EC" id="5.3.1.16" evidence="5"/>
<dbReference type="GO" id="GO:0000162">
    <property type="term" value="P:L-tryptophan biosynthetic process"/>
    <property type="evidence" value="ECO:0007669"/>
    <property type="project" value="InterPro"/>
</dbReference>
<evidence type="ECO:0000256" key="9">
    <source>
        <dbReference type="ARBA" id="ARBA00023235"/>
    </source>
</evidence>
<comment type="subcellular location">
    <subcellularLocation>
        <location evidence="2">Cytoplasm</location>
    </subcellularLocation>
</comment>
<dbReference type="AlphaFoldDB" id="A0A6J6M6R0"/>
<organism evidence="11">
    <name type="scientific">freshwater metagenome</name>
    <dbReference type="NCBI Taxonomy" id="449393"/>
    <lineage>
        <taxon>unclassified sequences</taxon>
        <taxon>metagenomes</taxon>
        <taxon>ecological metagenomes</taxon>
    </lineage>
</organism>
<evidence type="ECO:0000256" key="8">
    <source>
        <dbReference type="ARBA" id="ARBA00023102"/>
    </source>
</evidence>
<dbReference type="SUPFAM" id="SSF51366">
    <property type="entry name" value="Ribulose-phoshate binding barrel"/>
    <property type="match status" value="1"/>
</dbReference>
<dbReference type="EMBL" id="CAEZWX010000044">
    <property type="protein sequence ID" value="CAB4668668.1"/>
    <property type="molecule type" value="Genomic_DNA"/>
</dbReference>
<evidence type="ECO:0000256" key="1">
    <source>
        <dbReference type="ARBA" id="ARBA00000901"/>
    </source>
</evidence>
<dbReference type="GO" id="GO:0004640">
    <property type="term" value="F:phosphoribosylanthranilate isomerase activity"/>
    <property type="evidence" value="ECO:0007669"/>
    <property type="project" value="InterPro"/>
</dbReference>
<dbReference type="HAMAP" id="MF_01014">
    <property type="entry name" value="HisA"/>
    <property type="match status" value="1"/>
</dbReference>
<proteinExistence type="inferred from homology"/>
<dbReference type="EMBL" id="CAEZVS010000052">
    <property type="protein sequence ID" value="CAB4634944.1"/>
    <property type="molecule type" value="Genomic_DNA"/>
</dbReference>
<keyword evidence="6" id="KW-0963">Cytoplasm</keyword>
<dbReference type="Gene3D" id="3.20.20.70">
    <property type="entry name" value="Aldolase class I"/>
    <property type="match status" value="1"/>
</dbReference>
<evidence type="ECO:0000313" key="11">
    <source>
        <dbReference type="EMBL" id="CAB4668668.1"/>
    </source>
</evidence>
<dbReference type="FunFam" id="3.20.20.70:FF:000009">
    <property type="entry name" value="1-(5-phosphoribosyl)-5-[(5-phosphoribosylamino)methylideneamino] imidazole-4-carboxamide isomerase"/>
    <property type="match status" value="1"/>
</dbReference>
<dbReference type="NCBIfam" id="TIGR01919">
    <property type="entry name" value="hisA-trpF"/>
    <property type="match status" value="1"/>
</dbReference>
<evidence type="ECO:0000256" key="3">
    <source>
        <dbReference type="ARBA" id="ARBA00005133"/>
    </source>
</evidence>
<sequence>MSKNLELLPAVDVSKGLAVRLTQGDTNTEESFGSALDAAQTWINAGAQWIHLVDLDAAFERGNNRSVIEEVVEGCSGVKIQLSGGIVDQQSLEAALATGATRVNLATPALLDLEWVKGVISEFGDRIAVGLDVRGSTLIGRGSSKEVGQLEQVLEKLEQAGCARYIVTDVAKDGMLQGPNLELLGQVLALTNRPVVASGGISSLDDISALVQLVSRGLEGAILGKALYAKRFTLEQALELVSR</sequence>
<keyword evidence="9" id="KW-0413">Isomerase</keyword>
<evidence type="ECO:0000256" key="2">
    <source>
        <dbReference type="ARBA" id="ARBA00004496"/>
    </source>
</evidence>
<reference evidence="11" key="1">
    <citation type="submission" date="2020-05" db="EMBL/GenBank/DDBJ databases">
        <authorList>
            <person name="Chiriac C."/>
            <person name="Salcher M."/>
            <person name="Ghai R."/>
            <person name="Kavagutti S V."/>
        </authorList>
    </citation>
    <scope>NUCLEOTIDE SEQUENCE</scope>
</reference>
<name>A0A6J6M6R0_9ZZZZ</name>
<evidence type="ECO:0000256" key="5">
    <source>
        <dbReference type="ARBA" id="ARBA00012550"/>
    </source>
</evidence>
<comment type="catalytic activity">
    <reaction evidence="1">
        <text>1-(5-phospho-beta-D-ribosyl)-5-[(5-phospho-beta-D-ribosylamino)methylideneamino]imidazole-4-carboxamide = 5-[(5-phospho-1-deoxy-D-ribulos-1-ylimino)methylamino]-1-(5-phospho-beta-D-ribosyl)imidazole-4-carboxamide</text>
        <dbReference type="Rhea" id="RHEA:15469"/>
        <dbReference type="ChEBI" id="CHEBI:58435"/>
        <dbReference type="ChEBI" id="CHEBI:58525"/>
        <dbReference type="EC" id="5.3.1.16"/>
    </reaction>
</comment>
<dbReference type="PANTHER" id="PTHR43090">
    <property type="entry name" value="1-(5-PHOSPHORIBOSYL)-5-[(5-PHOSPHORIBOSYLAMINO)METHYLIDENEAMINO] IMIDAZOLE-4-CARBOXAMIDE ISOMERASE"/>
    <property type="match status" value="1"/>
</dbReference>
<dbReference type="InterPro" id="IPR010188">
    <property type="entry name" value="HisA/PriA_Actinobacteria"/>
</dbReference>
<evidence type="ECO:0000256" key="7">
    <source>
        <dbReference type="ARBA" id="ARBA00022605"/>
    </source>
</evidence>
<evidence type="ECO:0000256" key="6">
    <source>
        <dbReference type="ARBA" id="ARBA00022490"/>
    </source>
</evidence>
<dbReference type="PANTHER" id="PTHR43090:SF2">
    <property type="entry name" value="1-(5-PHOSPHORIBOSYL)-5-[(5-PHOSPHORIBOSYLAMINO)METHYLIDENEAMINO] IMIDAZOLE-4-CARBOXAMIDE ISOMERASE"/>
    <property type="match status" value="1"/>
</dbReference>
<dbReference type="UniPathway" id="UPA00031">
    <property type="reaction ID" value="UER00009"/>
</dbReference>
<comment type="pathway">
    <text evidence="3">Amino-acid biosynthesis; L-histidine biosynthesis; L-histidine from 5-phospho-alpha-D-ribose 1-diphosphate: step 4/9.</text>
</comment>
<dbReference type="CDD" id="cd04732">
    <property type="entry name" value="HisA"/>
    <property type="match status" value="1"/>
</dbReference>
<evidence type="ECO:0000256" key="4">
    <source>
        <dbReference type="ARBA" id="ARBA00009667"/>
    </source>
</evidence>